<proteinExistence type="predicted"/>
<dbReference type="Proteomes" id="UP000198597">
    <property type="component" value="Unassembled WGS sequence"/>
</dbReference>
<gene>
    <name evidence="1" type="ORF">SAMN04488529_10310</name>
</gene>
<dbReference type="OrthoDB" id="1654131at2"/>
<organism evidence="1 2">
    <name type="scientific">Clostridium gasigenes</name>
    <dbReference type="NCBI Taxonomy" id="94869"/>
    <lineage>
        <taxon>Bacteria</taxon>
        <taxon>Bacillati</taxon>
        <taxon>Bacillota</taxon>
        <taxon>Clostridia</taxon>
        <taxon>Eubacteriales</taxon>
        <taxon>Clostridiaceae</taxon>
        <taxon>Clostridium</taxon>
    </lineage>
</organism>
<name>A0A1H0R3M4_9CLOT</name>
<dbReference type="RefSeq" id="WP_089967638.1">
    <property type="nucleotide sequence ID" value="NZ_FNJM01000003.1"/>
</dbReference>
<protein>
    <submittedName>
        <fullName evidence="1">TIGR02678 family protein</fullName>
    </submittedName>
</protein>
<dbReference type="AlphaFoldDB" id="A0A1H0R3M4"/>
<evidence type="ECO:0000313" key="2">
    <source>
        <dbReference type="Proteomes" id="UP000198597"/>
    </source>
</evidence>
<accession>A0A1H0R3M4</accession>
<dbReference type="InterPro" id="IPR013494">
    <property type="entry name" value="CHP02678"/>
</dbReference>
<sequence length="378" mass="44559">MLELIDLIENYMIIKEKDRDLYYSIKDNVSSYKDFISNNLGYDLIIKDEFIKLEKIPSSPESWMGISDFTDKKEYIFFLNILMFLEDKNKEEQFILSNLTEYIESAYVDEKIDWTVFSNRKSLIKVMKFSLDLGLIKNNDGNEDDFSKSKAAEVLYESTGISRYMVRRFSKDLDEMENYEDLLNETFGELYNERGVMRKNRVYRKLLLSPIVYNNIEEDSDYEYIKNYRAPICNAFEKNLDWNLHVHRNGAMVALGESSGVNDVFPSKNGDGVVTLFVNKEIRSLIEEKKLNVTIEDIVIISVDEFKDLIINTRNKYGDGFTKEFRDYSEEIIVSKIKKFMKNFSMIKEEKDKIILLPLIAKVIGEYPKDYRERKSNE</sequence>
<dbReference type="NCBIfam" id="TIGR02678">
    <property type="entry name" value="TIGR02678 family protein"/>
    <property type="match status" value="1"/>
</dbReference>
<reference evidence="1 2" key="1">
    <citation type="submission" date="2016-10" db="EMBL/GenBank/DDBJ databases">
        <authorList>
            <person name="de Groot N.N."/>
        </authorList>
    </citation>
    <scope>NUCLEOTIDE SEQUENCE [LARGE SCALE GENOMIC DNA]</scope>
    <source>
        <strain evidence="1 2">DSM 12272</strain>
    </source>
</reference>
<dbReference type="EMBL" id="FNJM01000003">
    <property type="protein sequence ID" value="SDP24020.1"/>
    <property type="molecule type" value="Genomic_DNA"/>
</dbReference>
<keyword evidence="2" id="KW-1185">Reference proteome</keyword>
<dbReference type="Pfam" id="PF09661">
    <property type="entry name" value="DUF2398"/>
    <property type="match status" value="1"/>
</dbReference>
<evidence type="ECO:0000313" key="1">
    <source>
        <dbReference type="EMBL" id="SDP24020.1"/>
    </source>
</evidence>
<dbReference type="STRING" id="94869.SAMN04488529_10310"/>